<sequence length="196" mass="21465">MANIIICNELSGDIDLACKRGIAKAYFQEAVFINFHDIDHTVSIPFLGTGGSCAYYVQMVLKSGKKGTKLRLPDGGSSIKGFYDKSTTDNGYVEYMHKAQALIVGSDENTKCTVDKIDHGLFVIALQTKDGNIELYGWENGLTTGDYTWDIVEGGGGTIIPFQNKENEKETMLPLIYKPQAGGDADADFNSQFEQP</sequence>
<evidence type="ECO:0000313" key="1">
    <source>
        <dbReference type="EMBL" id="RMZ60073.1"/>
    </source>
</evidence>
<organism evidence="1 2">
    <name type="scientific">Chryseobacterium nematophagum</name>
    <dbReference type="NCBI Taxonomy" id="2305228"/>
    <lineage>
        <taxon>Bacteria</taxon>
        <taxon>Pseudomonadati</taxon>
        <taxon>Bacteroidota</taxon>
        <taxon>Flavobacteriia</taxon>
        <taxon>Flavobacteriales</taxon>
        <taxon>Weeksellaceae</taxon>
        <taxon>Chryseobacterium group</taxon>
        <taxon>Chryseobacterium</taxon>
    </lineage>
</organism>
<gene>
    <name evidence="1" type="ORF">D1632_10820</name>
</gene>
<evidence type="ECO:0000313" key="2">
    <source>
        <dbReference type="Proteomes" id="UP000267524"/>
    </source>
</evidence>
<name>A0A3M7LBF2_9FLAO</name>
<dbReference type="EMBL" id="QWIV01000013">
    <property type="protein sequence ID" value="RMZ60073.1"/>
    <property type="molecule type" value="Genomic_DNA"/>
</dbReference>
<keyword evidence="2" id="KW-1185">Reference proteome</keyword>
<dbReference type="AlphaFoldDB" id="A0A3M7LBF2"/>
<accession>A0A3M7LBF2</accession>
<protein>
    <submittedName>
        <fullName evidence="1">Uncharacterized protein</fullName>
    </submittedName>
</protein>
<proteinExistence type="predicted"/>
<comment type="caution">
    <text evidence="1">The sequence shown here is derived from an EMBL/GenBank/DDBJ whole genome shotgun (WGS) entry which is preliminary data.</text>
</comment>
<dbReference type="Proteomes" id="UP000267524">
    <property type="component" value="Unassembled WGS sequence"/>
</dbReference>
<reference evidence="1 2" key="1">
    <citation type="submission" date="2018-08" db="EMBL/GenBank/DDBJ databases">
        <title>Chryseobacterium nematophagum: a novel matrix digesting pathogen of nematodes.</title>
        <authorList>
            <person name="Page A."/>
            <person name="Roberts M."/>
            <person name="Felix M.-A."/>
            <person name="Weir W."/>
        </authorList>
    </citation>
    <scope>NUCLEOTIDE SEQUENCE [LARGE SCALE GENOMIC DNA]</scope>
    <source>
        <strain evidence="1 2">JUb275</strain>
    </source>
</reference>
<dbReference type="RefSeq" id="WP_122547197.1">
    <property type="nucleotide sequence ID" value="NZ_QWIV01000013.1"/>
</dbReference>